<dbReference type="GO" id="GO:0006704">
    <property type="term" value="P:glucocorticoid biosynthetic process"/>
    <property type="evidence" value="ECO:0007669"/>
    <property type="project" value="TreeGrafter"/>
</dbReference>
<reference evidence="21" key="2">
    <citation type="submission" date="2025-08" db="UniProtKB">
        <authorList>
            <consortium name="Ensembl"/>
        </authorList>
    </citation>
    <scope>IDENTIFICATION</scope>
</reference>
<dbReference type="PROSITE" id="PS00086">
    <property type="entry name" value="CYTOCHROME_P450"/>
    <property type="match status" value="1"/>
</dbReference>
<sequence>MALWAKARVRMAGPWLSLHGAHPLGTRGAAAPKAVLPFKAMPRCPGNKWMRMLQIWKEQGSENMHLDMHQTFQELGPIFRGREGAPWGRCRLALWSGDQAGHGPSADRRALPHRYDVGGRHMVFVMLPEDVERLQQADSRHPQRMLLEPWLAYRQARRHKCGVFLLKVGCRSGPLLTDTLTLYVLSLPALQKYTPLVDGVARDFSQTLKARVLQNARGSLTLDIAPSVFRYTIEASTLVLYGERLGLLTQQPNPDSLNFIHALEAMLKSTVQLMFVPRRLSRWMSTNMWREHFEAWDYIFQYGEAIQRIYQELALGHPWHYSGIVAELLMRADMTLDTIKANTIDLTAGSVDTTAFPLLMTLFELARNPEVQQALRQESLVAEARISENPQRAITELPLLRAALKEDLRLYPVGITVEEQVSSDLVLRNYHIPAGMLVKVLLYSLGRNPTVFARPESYHPQRWLDRQGSGSRFPHLAFGFGVRQCLGRRVAEVEMLLLLHHVLKNFLVETLEQEDIKMVYRFILMPSTLPLFTFRAIQ</sequence>
<evidence type="ECO:0000256" key="13">
    <source>
        <dbReference type="ARBA" id="ARBA00023136"/>
    </source>
</evidence>
<evidence type="ECO:0000256" key="7">
    <source>
        <dbReference type="ARBA" id="ARBA00022792"/>
    </source>
</evidence>
<evidence type="ECO:0000256" key="9">
    <source>
        <dbReference type="ARBA" id="ARBA00023002"/>
    </source>
</evidence>
<evidence type="ECO:0000256" key="5">
    <source>
        <dbReference type="ARBA" id="ARBA00022617"/>
    </source>
</evidence>
<feature type="binding site" description="axial binding residue" evidence="19">
    <location>
        <position position="485"/>
    </location>
    <ligand>
        <name>heme</name>
        <dbReference type="ChEBI" id="CHEBI:30413"/>
    </ligand>
    <ligandPart>
        <name>Fe</name>
        <dbReference type="ChEBI" id="CHEBI:18248"/>
    </ligandPart>
</feature>
<evidence type="ECO:0000256" key="1">
    <source>
        <dbReference type="ARBA" id="ARBA00001971"/>
    </source>
</evidence>
<dbReference type="Ensembl" id="ENSBIXT00000002718.1">
    <property type="protein sequence ID" value="ENSBIXP00000006993.1"/>
    <property type="gene ID" value="ENSBIXG00000013035.1"/>
</dbReference>
<dbReference type="GO" id="GO:0047783">
    <property type="term" value="F:corticosterone 18-monooxygenase activity"/>
    <property type="evidence" value="ECO:0007669"/>
    <property type="project" value="TreeGrafter"/>
</dbReference>
<keyword evidence="11 20" id="KW-0503">Monooxygenase</keyword>
<dbReference type="GO" id="GO:0020037">
    <property type="term" value="F:heme binding"/>
    <property type="evidence" value="ECO:0007669"/>
    <property type="project" value="InterPro"/>
</dbReference>
<dbReference type="InterPro" id="IPR050479">
    <property type="entry name" value="CYP11_CYP27_families"/>
</dbReference>
<dbReference type="GO" id="GO:0005743">
    <property type="term" value="C:mitochondrial inner membrane"/>
    <property type="evidence" value="ECO:0007669"/>
    <property type="project" value="UniProtKB-SubCell"/>
</dbReference>
<evidence type="ECO:0000256" key="15">
    <source>
        <dbReference type="ARBA" id="ARBA00023250"/>
    </source>
</evidence>
<evidence type="ECO:0000256" key="10">
    <source>
        <dbReference type="ARBA" id="ARBA00023004"/>
    </source>
</evidence>
<comment type="similarity">
    <text evidence="3 20">Belongs to the cytochrome P450 family.</text>
</comment>
<reference evidence="21" key="3">
    <citation type="submission" date="2025-09" db="UniProtKB">
        <authorList>
            <consortium name="Ensembl"/>
        </authorList>
    </citation>
    <scope>IDENTIFICATION</scope>
</reference>
<evidence type="ECO:0000256" key="18">
    <source>
        <dbReference type="ARBA" id="ARBA00047970"/>
    </source>
</evidence>
<evidence type="ECO:0000256" key="14">
    <source>
        <dbReference type="ARBA" id="ARBA00023221"/>
    </source>
</evidence>
<evidence type="ECO:0000256" key="19">
    <source>
        <dbReference type="PIRSR" id="PIRSR602401-1"/>
    </source>
</evidence>
<dbReference type="PANTHER" id="PTHR24279">
    <property type="entry name" value="CYTOCHROME P450"/>
    <property type="match status" value="1"/>
</dbReference>
<keyword evidence="6 19" id="KW-0479">Metal-binding</keyword>
<dbReference type="GO" id="GO:0071375">
    <property type="term" value="P:cellular response to peptide hormone stimulus"/>
    <property type="evidence" value="ECO:0007669"/>
    <property type="project" value="TreeGrafter"/>
</dbReference>
<proteinExistence type="inferred from homology"/>
<comment type="cofactor">
    <cofactor evidence="1 19">
        <name>heme</name>
        <dbReference type="ChEBI" id="CHEBI:30413"/>
    </cofactor>
</comment>
<dbReference type="GO" id="GO:0034650">
    <property type="term" value="P:cortisol metabolic process"/>
    <property type="evidence" value="ECO:0007669"/>
    <property type="project" value="TreeGrafter"/>
</dbReference>
<dbReference type="SUPFAM" id="SSF48264">
    <property type="entry name" value="Cytochrome P450"/>
    <property type="match status" value="1"/>
</dbReference>
<evidence type="ECO:0000256" key="2">
    <source>
        <dbReference type="ARBA" id="ARBA00004637"/>
    </source>
</evidence>
<dbReference type="FunFam" id="1.10.630.10:FF:000015">
    <property type="entry name" value="Cholesterol side-chain cleavage enzyme, mitochondrial"/>
    <property type="match status" value="1"/>
</dbReference>
<evidence type="ECO:0000313" key="22">
    <source>
        <dbReference type="Proteomes" id="UP000314981"/>
    </source>
</evidence>
<reference evidence="21 22" key="1">
    <citation type="submission" date="2018-11" db="EMBL/GenBank/DDBJ databases">
        <title>Haplotype-resolved cattle genomes.</title>
        <authorList>
            <person name="Low W.Y."/>
            <person name="Tearle R."/>
            <person name="Bickhart D.M."/>
            <person name="Rosen B.D."/>
            <person name="Koren S."/>
            <person name="Rhie A."/>
            <person name="Hiendleder S."/>
            <person name="Phillippy A.M."/>
            <person name="Smith T.P.L."/>
            <person name="Williams J.L."/>
        </authorList>
    </citation>
    <scope>NUCLEOTIDE SEQUENCE [LARGE SCALE GENOMIC DNA]</scope>
</reference>
<dbReference type="PANTHER" id="PTHR24279:SF1">
    <property type="entry name" value="CYTOCHROME P450 11B2, MITOCHONDRIAL"/>
    <property type="match status" value="1"/>
</dbReference>
<keyword evidence="10 19" id="KW-0408">Iron</keyword>
<evidence type="ECO:0000256" key="12">
    <source>
        <dbReference type="ARBA" id="ARBA00023128"/>
    </source>
</evidence>
<evidence type="ECO:0000256" key="3">
    <source>
        <dbReference type="ARBA" id="ARBA00010617"/>
    </source>
</evidence>
<dbReference type="GO" id="GO:0032342">
    <property type="term" value="P:aldosterone biosynthetic process"/>
    <property type="evidence" value="ECO:0007669"/>
    <property type="project" value="TreeGrafter"/>
</dbReference>
<dbReference type="GO" id="GO:0005506">
    <property type="term" value="F:iron ion binding"/>
    <property type="evidence" value="ECO:0007669"/>
    <property type="project" value="InterPro"/>
</dbReference>
<dbReference type="GO" id="GO:0004507">
    <property type="term" value="F:steroid 11-beta-monooxygenase activity"/>
    <property type="evidence" value="ECO:0007669"/>
    <property type="project" value="UniProtKB-EC"/>
</dbReference>
<evidence type="ECO:0000313" key="21">
    <source>
        <dbReference type="Ensembl" id="ENSBIXP00000006993.1"/>
    </source>
</evidence>
<keyword evidence="8" id="KW-0809">Transit peptide</keyword>
<evidence type="ECO:0000256" key="16">
    <source>
        <dbReference type="ARBA" id="ARBA00042800"/>
    </source>
</evidence>
<evidence type="ECO:0000256" key="8">
    <source>
        <dbReference type="ARBA" id="ARBA00022946"/>
    </source>
</evidence>
<evidence type="ECO:0000256" key="11">
    <source>
        <dbReference type="ARBA" id="ARBA00023033"/>
    </source>
</evidence>
<dbReference type="Proteomes" id="UP000314981">
    <property type="component" value="Chromosome 14"/>
</dbReference>
<dbReference type="InterPro" id="IPR001128">
    <property type="entry name" value="Cyt_P450"/>
</dbReference>
<name>A0A4W2C5B8_BOBOX</name>
<dbReference type="InterPro" id="IPR017972">
    <property type="entry name" value="Cyt_P450_CS"/>
</dbReference>
<dbReference type="InterPro" id="IPR036396">
    <property type="entry name" value="Cyt_P450_sf"/>
</dbReference>
<comment type="catalytic activity">
    <reaction evidence="17">
        <text>a steroid + 2 reduced [adrenodoxin] + O2 + 2 H(+) = an 11beta-hydroxysteroid + 2 oxidized [adrenodoxin] + H2O</text>
        <dbReference type="Rhea" id="RHEA:15629"/>
        <dbReference type="Rhea" id="RHEA-COMP:9998"/>
        <dbReference type="Rhea" id="RHEA-COMP:9999"/>
        <dbReference type="ChEBI" id="CHEBI:15377"/>
        <dbReference type="ChEBI" id="CHEBI:15378"/>
        <dbReference type="ChEBI" id="CHEBI:15379"/>
        <dbReference type="ChEBI" id="CHEBI:33737"/>
        <dbReference type="ChEBI" id="CHEBI:33738"/>
        <dbReference type="ChEBI" id="CHEBI:35341"/>
        <dbReference type="ChEBI" id="CHEBI:35346"/>
        <dbReference type="EC" id="1.14.15.4"/>
    </reaction>
    <physiologicalReaction direction="left-to-right" evidence="17">
        <dbReference type="Rhea" id="RHEA:15630"/>
    </physiologicalReaction>
</comment>
<organism evidence="21 22">
    <name type="scientific">Bos indicus x Bos taurus</name>
    <name type="common">Hybrid cattle</name>
    <dbReference type="NCBI Taxonomy" id="30522"/>
    <lineage>
        <taxon>Eukaryota</taxon>
        <taxon>Metazoa</taxon>
        <taxon>Chordata</taxon>
        <taxon>Craniata</taxon>
        <taxon>Vertebrata</taxon>
        <taxon>Euteleostomi</taxon>
        <taxon>Mammalia</taxon>
        <taxon>Eutheria</taxon>
        <taxon>Laurasiatheria</taxon>
        <taxon>Artiodactyla</taxon>
        <taxon>Ruminantia</taxon>
        <taxon>Pecora</taxon>
        <taxon>Bovidae</taxon>
        <taxon>Bovinae</taxon>
        <taxon>Bos</taxon>
    </lineage>
</organism>
<keyword evidence="14" id="KW-0753">Steroid metabolism</keyword>
<dbReference type="EC" id="1.14.15.4" evidence="4"/>
<evidence type="ECO:0000256" key="20">
    <source>
        <dbReference type="RuleBase" id="RU000461"/>
    </source>
</evidence>
<keyword evidence="13" id="KW-0472">Membrane</keyword>
<comment type="subcellular location">
    <subcellularLocation>
        <location evidence="2">Mitochondrion inner membrane</location>
        <topology evidence="2">Peripheral membrane protein</topology>
    </subcellularLocation>
</comment>
<dbReference type="Pfam" id="PF00067">
    <property type="entry name" value="p450"/>
    <property type="match status" value="1"/>
</dbReference>
<dbReference type="InterPro" id="IPR002401">
    <property type="entry name" value="Cyt_P450_E_grp-I"/>
</dbReference>
<dbReference type="Gene3D" id="1.10.630.10">
    <property type="entry name" value="Cytochrome P450"/>
    <property type="match status" value="1"/>
</dbReference>
<keyword evidence="5 19" id="KW-0349">Heme</keyword>
<dbReference type="PRINTS" id="PR00385">
    <property type="entry name" value="P450"/>
</dbReference>
<evidence type="ECO:0000256" key="6">
    <source>
        <dbReference type="ARBA" id="ARBA00022723"/>
    </source>
</evidence>
<comment type="catalytic activity">
    <reaction evidence="18">
        <text>21-hydroxyprogesterone + 2 reduced [adrenodoxin] + O2 + 2 H(+) = corticosterone + 2 oxidized [adrenodoxin] + H2O</text>
        <dbReference type="Rhea" id="RHEA:46104"/>
        <dbReference type="Rhea" id="RHEA-COMP:9998"/>
        <dbReference type="Rhea" id="RHEA-COMP:9999"/>
        <dbReference type="ChEBI" id="CHEBI:15377"/>
        <dbReference type="ChEBI" id="CHEBI:15378"/>
        <dbReference type="ChEBI" id="CHEBI:15379"/>
        <dbReference type="ChEBI" id="CHEBI:16827"/>
        <dbReference type="ChEBI" id="CHEBI:16973"/>
        <dbReference type="ChEBI" id="CHEBI:33737"/>
        <dbReference type="ChEBI" id="CHEBI:33738"/>
    </reaction>
    <physiologicalReaction direction="left-to-right" evidence="18">
        <dbReference type="Rhea" id="RHEA:46105"/>
    </physiologicalReaction>
</comment>
<dbReference type="GO" id="GO:0008203">
    <property type="term" value="P:cholesterol metabolic process"/>
    <property type="evidence" value="ECO:0007669"/>
    <property type="project" value="TreeGrafter"/>
</dbReference>
<dbReference type="AlphaFoldDB" id="A0A4W2C5B8"/>
<dbReference type="OMA" id="ESTHPCR"/>
<keyword evidence="12" id="KW-0496">Mitochondrion</keyword>
<keyword evidence="7" id="KW-0999">Mitochondrion inner membrane</keyword>
<dbReference type="STRING" id="30522.A0A4W2C5B8"/>
<dbReference type="PRINTS" id="PR00463">
    <property type="entry name" value="EP450I"/>
</dbReference>
<evidence type="ECO:0000256" key="17">
    <source>
        <dbReference type="ARBA" id="ARBA00047946"/>
    </source>
</evidence>
<protein>
    <recommendedName>
        <fullName evidence="4">steroid 11beta-monooxygenase</fullName>
        <ecNumber evidence="4">1.14.15.4</ecNumber>
    </recommendedName>
    <alternativeName>
        <fullName evidence="16">Cytochrome P450C11</fullName>
    </alternativeName>
</protein>
<evidence type="ECO:0000256" key="4">
    <source>
        <dbReference type="ARBA" id="ARBA00012767"/>
    </source>
</evidence>
<keyword evidence="14" id="KW-0443">Lipid metabolism</keyword>
<keyword evidence="22" id="KW-1185">Reference proteome</keyword>
<keyword evidence="9 20" id="KW-0560">Oxidoreductase</keyword>
<accession>A0A4W2C5B8</accession>
<keyword evidence="15" id="KW-0755">Steroidogenesis</keyword>